<dbReference type="EMBL" id="JAGIZQ010000005">
    <property type="protein sequence ID" value="KAH6628575.1"/>
    <property type="molecule type" value="Genomic_DNA"/>
</dbReference>
<proteinExistence type="predicted"/>
<sequence>MKNIAISTFLGHAALAHAQWWAGAPDCAQDCFSSWWSSSTAWPAPTSYCSASQGASVSSCLQEACSATPTAVTSYSSLSSSLCSQWSSCSSAGSTGVYTISAPAFTGNWNGPGNWGGRHRGNGDDNDDDGWGGDHDWDNDGTDDRDQWDQYTRTWSGGSYTVTGCEWNGNVWAGGPGGCGPSGAGGSPWGPWGSGWTWSTVTQTVTRVVTVTDTAGVTALSTSVGLAAVALAASGDVTSTSVIGAAETGGAAATGGGGGATGGASGGDGNANPTGGVAGAAGRNEALGVKVAGVMLGGVVAIAVWL</sequence>
<gene>
    <name evidence="1" type="ORF">F5144DRAFT_315263</name>
</gene>
<protein>
    <submittedName>
        <fullName evidence="1">Uncharacterized protein</fullName>
    </submittedName>
</protein>
<comment type="caution">
    <text evidence="1">The sequence shown here is derived from an EMBL/GenBank/DDBJ whole genome shotgun (WGS) entry which is preliminary data.</text>
</comment>
<evidence type="ECO:0000313" key="2">
    <source>
        <dbReference type="Proteomes" id="UP000724584"/>
    </source>
</evidence>
<organism evidence="1 2">
    <name type="scientific">Chaetomium tenue</name>
    <dbReference type="NCBI Taxonomy" id="1854479"/>
    <lineage>
        <taxon>Eukaryota</taxon>
        <taxon>Fungi</taxon>
        <taxon>Dikarya</taxon>
        <taxon>Ascomycota</taxon>
        <taxon>Pezizomycotina</taxon>
        <taxon>Sordariomycetes</taxon>
        <taxon>Sordariomycetidae</taxon>
        <taxon>Sordariales</taxon>
        <taxon>Chaetomiaceae</taxon>
        <taxon>Chaetomium</taxon>
    </lineage>
</organism>
<accession>A0ACB7P3N5</accession>
<keyword evidence="2" id="KW-1185">Reference proteome</keyword>
<reference evidence="1 2" key="1">
    <citation type="journal article" date="2021" name="Nat. Commun.">
        <title>Genetic determinants of endophytism in the Arabidopsis root mycobiome.</title>
        <authorList>
            <person name="Mesny F."/>
            <person name="Miyauchi S."/>
            <person name="Thiergart T."/>
            <person name="Pickel B."/>
            <person name="Atanasova L."/>
            <person name="Karlsson M."/>
            <person name="Huettel B."/>
            <person name="Barry K.W."/>
            <person name="Haridas S."/>
            <person name="Chen C."/>
            <person name="Bauer D."/>
            <person name="Andreopoulos W."/>
            <person name="Pangilinan J."/>
            <person name="LaButti K."/>
            <person name="Riley R."/>
            <person name="Lipzen A."/>
            <person name="Clum A."/>
            <person name="Drula E."/>
            <person name="Henrissat B."/>
            <person name="Kohler A."/>
            <person name="Grigoriev I.V."/>
            <person name="Martin F.M."/>
            <person name="Hacquard S."/>
        </authorList>
    </citation>
    <scope>NUCLEOTIDE SEQUENCE [LARGE SCALE GENOMIC DNA]</scope>
    <source>
        <strain evidence="1 2">MPI-SDFR-AT-0079</strain>
    </source>
</reference>
<dbReference type="Proteomes" id="UP000724584">
    <property type="component" value="Unassembled WGS sequence"/>
</dbReference>
<name>A0ACB7P3N5_9PEZI</name>
<evidence type="ECO:0000313" key="1">
    <source>
        <dbReference type="EMBL" id="KAH6628575.1"/>
    </source>
</evidence>